<dbReference type="PANTHER" id="PTHR43156">
    <property type="entry name" value="STAGE II SPORULATION PROTEIN E-RELATED"/>
    <property type="match status" value="1"/>
</dbReference>
<dbReference type="Gene3D" id="3.30.565.10">
    <property type="entry name" value="Histidine kinase-like ATPase, C-terminal domain"/>
    <property type="match status" value="1"/>
</dbReference>
<dbReference type="PROSITE" id="PS50110">
    <property type="entry name" value="RESPONSE_REGULATORY"/>
    <property type="match status" value="1"/>
</dbReference>
<evidence type="ECO:0000256" key="1">
    <source>
        <dbReference type="ARBA" id="ARBA00022801"/>
    </source>
</evidence>
<evidence type="ECO:0000313" key="5">
    <source>
        <dbReference type="Proteomes" id="UP000543030"/>
    </source>
</evidence>
<dbReference type="SMART" id="SM00448">
    <property type="entry name" value="REC"/>
    <property type="match status" value="1"/>
</dbReference>
<dbReference type="Gene3D" id="3.60.40.10">
    <property type="entry name" value="PPM-type phosphatase domain"/>
    <property type="match status" value="1"/>
</dbReference>
<dbReference type="CDD" id="cd16936">
    <property type="entry name" value="HATPase_RsbW-like"/>
    <property type="match status" value="1"/>
</dbReference>
<dbReference type="EMBL" id="JACHHN010000008">
    <property type="protein sequence ID" value="MBB5192816.1"/>
    <property type="molecule type" value="Genomic_DNA"/>
</dbReference>
<sequence length="571" mass="63260">MKILVVDDTEAVLLLISRFIEALGHSVIQARDGSEAVQKWRQHQPDLVLMDMMMPVMSGPEAAVAIKEEAGQSWVPIVFVTGVGEENRLADAIERGADDYISKPVNFRVLEAKLKAFNRTLELNRKVREQSARLASYYDAAEEEKRVVRHLMDQMVNAERLNDPLLDYWLSPAESLSGDLIAAARTPGQVLYVLLADGIGHGLTAALNVLPLTQPFYSMAEKGYSLSDILVEMNNKVRQVLPVGRFVATVLIAIDETTHCIEVWNGGMPTVHMLDSKGAVVHQFKSSNLPLGIVPTQDMETITARYFYSEPGTVLACSDGLTEARAPDGEAFSEARLLQLVRQQPEEVRLSALQGALADHLAGHPHHDDISLVMMRFGQHMLGERPLAAQQSAEAMATMALVGTGQSMWHYSLTLGAEELQYINTVPFMMSFVNEIKVLKPYQSEVFLILSELFVNALDHGLLNMDSTLKQGEQGMDRYLLVRGQRLAALKQGHIEIDLNGLRINGRDVLRIRIKDTGPGFDWPRFNLPEDDPARLHGRGLMLVRSMCAAIQFPGSGNEVVVHYLPGPARV</sequence>
<dbReference type="PANTHER" id="PTHR43156:SF2">
    <property type="entry name" value="STAGE II SPORULATION PROTEIN E"/>
    <property type="match status" value="1"/>
</dbReference>
<accession>A0A840RKJ0</accession>
<dbReference type="Proteomes" id="UP000543030">
    <property type="component" value="Unassembled WGS sequence"/>
</dbReference>
<dbReference type="Pfam" id="PF00072">
    <property type="entry name" value="Response_reg"/>
    <property type="match status" value="1"/>
</dbReference>
<dbReference type="GO" id="GO:0000160">
    <property type="term" value="P:phosphorelay signal transduction system"/>
    <property type="evidence" value="ECO:0007669"/>
    <property type="project" value="InterPro"/>
</dbReference>
<dbReference type="SUPFAM" id="SSF52172">
    <property type="entry name" value="CheY-like"/>
    <property type="match status" value="1"/>
</dbReference>
<dbReference type="InterPro" id="IPR036890">
    <property type="entry name" value="HATPase_C_sf"/>
</dbReference>
<gene>
    <name evidence="4" type="ORF">HNQ50_003570</name>
</gene>
<dbReference type="Pfam" id="PF07228">
    <property type="entry name" value="SpoIIE"/>
    <property type="match status" value="1"/>
</dbReference>
<reference evidence="4 5" key="1">
    <citation type="submission" date="2020-08" db="EMBL/GenBank/DDBJ databases">
        <title>Genomic Encyclopedia of Type Strains, Phase IV (KMG-IV): sequencing the most valuable type-strain genomes for metagenomic binning, comparative biology and taxonomic classification.</title>
        <authorList>
            <person name="Goeker M."/>
        </authorList>
    </citation>
    <scope>NUCLEOTIDE SEQUENCE [LARGE SCALE GENOMIC DNA]</scope>
    <source>
        <strain evidence="4 5">DSM 18233</strain>
    </source>
</reference>
<keyword evidence="1" id="KW-0378">Hydrolase</keyword>
<keyword evidence="5" id="KW-1185">Reference proteome</keyword>
<keyword evidence="2" id="KW-0597">Phosphoprotein</keyword>
<protein>
    <submittedName>
        <fullName evidence="4">CheY-like chemotaxis protein</fullName>
    </submittedName>
</protein>
<dbReference type="RefSeq" id="WP_184102477.1">
    <property type="nucleotide sequence ID" value="NZ_JACHHN010000008.1"/>
</dbReference>
<organism evidence="4 5">
    <name type="scientific">Silvimonas terrae</name>
    <dbReference type="NCBI Taxonomy" id="300266"/>
    <lineage>
        <taxon>Bacteria</taxon>
        <taxon>Pseudomonadati</taxon>
        <taxon>Pseudomonadota</taxon>
        <taxon>Betaproteobacteria</taxon>
        <taxon>Neisseriales</taxon>
        <taxon>Chitinibacteraceae</taxon>
        <taxon>Silvimonas</taxon>
    </lineage>
</organism>
<evidence type="ECO:0000259" key="3">
    <source>
        <dbReference type="PROSITE" id="PS50110"/>
    </source>
</evidence>
<dbReference type="InterPro" id="IPR052016">
    <property type="entry name" value="Bact_Sigma-Reg"/>
</dbReference>
<dbReference type="SMART" id="SM00331">
    <property type="entry name" value="PP2C_SIG"/>
    <property type="match status" value="1"/>
</dbReference>
<name>A0A840RKJ0_9NEIS</name>
<dbReference type="InterPro" id="IPR011006">
    <property type="entry name" value="CheY-like_superfamily"/>
</dbReference>
<dbReference type="SUPFAM" id="SSF55874">
    <property type="entry name" value="ATPase domain of HSP90 chaperone/DNA topoisomerase II/histidine kinase"/>
    <property type="match status" value="1"/>
</dbReference>
<dbReference type="SUPFAM" id="SSF81606">
    <property type="entry name" value="PP2C-like"/>
    <property type="match status" value="1"/>
</dbReference>
<dbReference type="AlphaFoldDB" id="A0A840RKJ0"/>
<dbReference type="InterPro" id="IPR036457">
    <property type="entry name" value="PPM-type-like_dom_sf"/>
</dbReference>
<dbReference type="InterPro" id="IPR001789">
    <property type="entry name" value="Sig_transdc_resp-reg_receiver"/>
</dbReference>
<evidence type="ECO:0000313" key="4">
    <source>
        <dbReference type="EMBL" id="MBB5192816.1"/>
    </source>
</evidence>
<dbReference type="InterPro" id="IPR001932">
    <property type="entry name" value="PPM-type_phosphatase-like_dom"/>
</dbReference>
<dbReference type="CDD" id="cd17546">
    <property type="entry name" value="REC_hyHK_CKI1_RcsC-like"/>
    <property type="match status" value="1"/>
</dbReference>
<dbReference type="Gene3D" id="3.40.50.2300">
    <property type="match status" value="1"/>
</dbReference>
<evidence type="ECO:0000256" key="2">
    <source>
        <dbReference type="PROSITE-ProRule" id="PRU00169"/>
    </source>
</evidence>
<comment type="caution">
    <text evidence="4">The sequence shown here is derived from an EMBL/GenBank/DDBJ whole genome shotgun (WGS) entry which is preliminary data.</text>
</comment>
<feature type="modified residue" description="4-aspartylphosphate" evidence="2">
    <location>
        <position position="51"/>
    </location>
</feature>
<proteinExistence type="predicted"/>
<feature type="domain" description="Response regulatory" evidence="3">
    <location>
        <begin position="2"/>
        <end position="118"/>
    </location>
</feature>
<dbReference type="GO" id="GO:0016791">
    <property type="term" value="F:phosphatase activity"/>
    <property type="evidence" value="ECO:0007669"/>
    <property type="project" value="TreeGrafter"/>
</dbReference>